<evidence type="ECO:0000313" key="1">
    <source>
        <dbReference type="EMBL" id="CCM07116.1"/>
    </source>
</evidence>
<keyword evidence="2" id="KW-1185">Reference proteome</keyword>
<dbReference type="AlphaFoldDB" id="J7SCF0"/>
<organism evidence="1 2">
    <name type="scientific">Fibroporia radiculosa</name>
    <dbReference type="NCBI Taxonomy" id="599839"/>
    <lineage>
        <taxon>Eukaryota</taxon>
        <taxon>Fungi</taxon>
        <taxon>Dikarya</taxon>
        <taxon>Basidiomycota</taxon>
        <taxon>Agaricomycotina</taxon>
        <taxon>Agaricomycetes</taxon>
        <taxon>Polyporales</taxon>
        <taxon>Fibroporiaceae</taxon>
        <taxon>Fibroporia</taxon>
    </lineage>
</organism>
<dbReference type="HOGENOM" id="CLU_2197018_0_0_1"/>
<dbReference type="Proteomes" id="UP000006352">
    <property type="component" value="Unassembled WGS sequence"/>
</dbReference>
<dbReference type="InParanoid" id="J7SCF0"/>
<gene>
    <name evidence="1" type="ORF">FIBRA_09450</name>
</gene>
<proteinExistence type="predicted"/>
<dbReference type="GeneID" id="24102016"/>
<name>J7SCF0_9APHY</name>
<protein>
    <submittedName>
        <fullName evidence="1">Uncharacterized protein</fullName>
    </submittedName>
</protein>
<evidence type="ECO:0000313" key="2">
    <source>
        <dbReference type="Proteomes" id="UP000006352"/>
    </source>
</evidence>
<reference evidence="1 2" key="1">
    <citation type="journal article" date="2012" name="Appl. Environ. Microbiol.">
        <title>Short-read sequencing for genomic analysis of the brown rot fungus Fibroporia radiculosa.</title>
        <authorList>
            <person name="Tang J.D."/>
            <person name="Perkins A.D."/>
            <person name="Sonstegard T.S."/>
            <person name="Schroeder S.G."/>
            <person name="Burgess S.C."/>
            <person name="Diehl S.V."/>
        </authorList>
    </citation>
    <scope>NUCLEOTIDE SEQUENCE [LARGE SCALE GENOMIC DNA]</scope>
    <source>
        <strain evidence="1 2">TFFH 294</strain>
    </source>
</reference>
<sequence length="108" mass="11864">MSSASTAASRLSTPSIVTNKTTLVRTKGGVLPKDMAEAIQTAIAKVEATYPDLLIRFGTIIPEWTWAKNARDRHELEAHVAAEEAEIAHLVAEEAKRLRLAAKEEERL</sequence>
<accession>J7SCF0</accession>
<dbReference type="RefSeq" id="XP_012177137.1">
    <property type="nucleotide sequence ID" value="XM_012321747.1"/>
</dbReference>
<dbReference type="EMBL" id="HE797657">
    <property type="protein sequence ID" value="CCM07116.1"/>
    <property type="molecule type" value="Genomic_DNA"/>
</dbReference>